<gene>
    <name evidence="2" type="ORF">J2Z83_001443</name>
</gene>
<dbReference type="PANTHER" id="PTHR43630:SF2">
    <property type="entry name" value="GLYCOSYLTRANSFERASE"/>
    <property type="match status" value="1"/>
</dbReference>
<dbReference type="InterPro" id="IPR011990">
    <property type="entry name" value="TPR-like_helical_dom_sf"/>
</dbReference>
<dbReference type="Gene3D" id="3.90.550.10">
    <property type="entry name" value="Spore Coat Polysaccharide Biosynthesis Protein SpsA, Chain A"/>
    <property type="match status" value="1"/>
</dbReference>
<dbReference type="SUPFAM" id="SSF53448">
    <property type="entry name" value="Nucleotide-diphospho-sugar transferases"/>
    <property type="match status" value="1"/>
</dbReference>
<dbReference type="SMART" id="SM00028">
    <property type="entry name" value="TPR"/>
    <property type="match status" value="3"/>
</dbReference>
<dbReference type="InterPro" id="IPR019734">
    <property type="entry name" value="TPR_rpt"/>
</dbReference>
<feature type="domain" description="Glycosyltransferase 2-like" evidence="1">
    <location>
        <begin position="5"/>
        <end position="145"/>
    </location>
</feature>
<evidence type="ECO:0000313" key="3">
    <source>
        <dbReference type="Proteomes" id="UP001519345"/>
    </source>
</evidence>
<organism evidence="2 3">
    <name type="scientific">Virgibacillus natechei</name>
    <dbReference type="NCBI Taxonomy" id="1216297"/>
    <lineage>
        <taxon>Bacteria</taxon>
        <taxon>Bacillati</taxon>
        <taxon>Bacillota</taxon>
        <taxon>Bacilli</taxon>
        <taxon>Bacillales</taxon>
        <taxon>Bacillaceae</taxon>
        <taxon>Virgibacillus</taxon>
    </lineage>
</organism>
<dbReference type="PANTHER" id="PTHR43630">
    <property type="entry name" value="POLY-BETA-1,6-N-ACETYL-D-GLUCOSAMINE SYNTHASE"/>
    <property type="match status" value="1"/>
</dbReference>
<evidence type="ECO:0000259" key="1">
    <source>
        <dbReference type="Pfam" id="PF00535"/>
    </source>
</evidence>
<accession>A0ABS4IH59</accession>
<dbReference type="EMBL" id="JAGGKX010000005">
    <property type="protein sequence ID" value="MBP1969339.1"/>
    <property type="molecule type" value="Genomic_DNA"/>
</dbReference>
<dbReference type="Proteomes" id="UP001519345">
    <property type="component" value="Unassembled WGS sequence"/>
</dbReference>
<evidence type="ECO:0000313" key="2">
    <source>
        <dbReference type="EMBL" id="MBP1969339.1"/>
    </source>
</evidence>
<name>A0ABS4IH59_9BACI</name>
<dbReference type="InterPro" id="IPR001173">
    <property type="entry name" value="Glyco_trans_2-like"/>
</dbReference>
<sequence length="361" mass="42845">MQQISACMIVKDEADILEETLDSIKEACDEIIIVDTGSTDNTKEIAKKYTDRVYDFEWVDDFSAARNTAYSYATKDYIFFMDADDYLPKEERKKLLQLKENLDDSVDAVTIFTVLSVDEFGNPAFKYRRHRLSKRSNNFKWHGTVHEYLAISGTILHSDIAVYHRVPNKKKRTDKKHRNLKIYENQLQNGEVFSPRDMFYYANELKDHAEFEKAIKRYNQFLDSKKGWIEDNIRACIYLADCYMCLGNHQREVESLTRSFVYDTPRPEVSCRLGDMYKIINMYDKAILWYRLAIEVDVSDSLGFQLEQYSTWYPHLQSCVCYWQIGNKELAYKHHLKAKEYRQHDKRIQYNEQFFTNTGNE</sequence>
<comment type="caution">
    <text evidence="2">The sequence shown here is derived from an EMBL/GenBank/DDBJ whole genome shotgun (WGS) entry which is preliminary data.</text>
</comment>
<dbReference type="Gene3D" id="1.25.40.10">
    <property type="entry name" value="Tetratricopeptide repeat domain"/>
    <property type="match status" value="1"/>
</dbReference>
<dbReference type="CDD" id="cd02511">
    <property type="entry name" value="Beta4Glucosyltransferase"/>
    <property type="match status" value="1"/>
</dbReference>
<dbReference type="RefSeq" id="WP_209462528.1">
    <property type="nucleotide sequence ID" value="NZ_CP110224.1"/>
</dbReference>
<dbReference type="SUPFAM" id="SSF48452">
    <property type="entry name" value="TPR-like"/>
    <property type="match status" value="1"/>
</dbReference>
<protein>
    <submittedName>
        <fullName evidence="2">Glycosyltransferase involved in cell wall biosynthesis</fullName>
    </submittedName>
</protein>
<dbReference type="InterPro" id="IPR029044">
    <property type="entry name" value="Nucleotide-diphossugar_trans"/>
</dbReference>
<reference evidence="2 3" key="1">
    <citation type="submission" date="2021-03" db="EMBL/GenBank/DDBJ databases">
        <title>Genomic Encyclopedia of Type Strains, Phase IV (KMG-IV): sequencing the most valuable type-strain genomes for metagenomic binning, comparative biology and taxonomic classification.</title>
        <authorList>
            <person name="Goeker M."/>
        </authorList>
    </citation>
    <scope>NUCLEOTIDE SEQUENCE [LARGE SCALE GENOMIC DNA]</scope>
    <source>
        <strain evidence="2 3">DSM 25609</strain>
    </source>
</reference>
<keyword evidence="3" id="KW-1185">Reference proteome</keyword>
<proteinExistence type="predicted"/>
<dbReference type="Pfam" id="PF00535">
    <property type="entry name" value="Glycos_transf_2"/>
    <property type="match status" value="1"/>
</dbReference>